<accession>A0A7S0AGE0</accession>
<proteinExistence type="predicted"/>
<protein>
    <recommendedName>
        <fullName evidence="6">TLC domain-containing protein</fullName>
    </recommendedName>
</protein>
<dbReference type="PANTHER" id="PTHR13439">
    <property type="entry name" value="CT120 PROTEIN"/>
    <property type="match status" value="1"/>
</dbReference>
<reference evidence="7" key="1">
    <citation type="submission" date="2021-01" db="EMBL/GenBank/DDBJ databases">
        <authorList>
            <person name="Corre E."/>
            <person name="Pelletier E."/>
            <person name="Niang G."/>
            <person name="Scheremetjew M."/>
            <person name="Finn R."/>
            <person name="Kale V."/>
            <person name="Holt S."/>
            <person name="Cochrane G."/>
            <person name="Meng A."/>
            <person name="Brown T."/>
            <person name="Cohen L."/>
        </authorList>
    </citation>
    <scope>NUCLEOTIDE SEQUENCE</scope>
    <source>
        <strain evidence="7">Pbaha01</strain>
    </source>
</reference>
<dbReference type="PANTHER" id="PTHR13439:SF0">
    <property type="entry name" value="TOPOISOMERASE I DAMAGE AFFECTED PROTEIN 4"/>
    <property type="match status" value="1"/>
</dbReference>
<feature type="transmembrane region" description="Helical" evidence="5">
    <location>
        <begin position="139"/>
        <end position="159"/>
    </location>
</feature>
<evidence type="ECO:0000313" key="7">
    <source>
        <dbReference type="EMBL" id="CAD8362928.1"/>
    </source>
</evidence>
<dbReference type="InterPro" id="IPR050846">
    <property type="entry name" value="TLCD"/>
</dbReference>
<sequence>MIPRTHGPLSPLSLGLLQRGGRELSAQALGGEGALLAASAAALLAFWTLLFHALRWTQPRWMSGAPPSSRGHENDACWCTRNVHGIIHASLISLVSVPALIQLLGASPEVQFAFTDHIGQCALDGSNPALIGWDRTSRFVGLAALAVVTFLASDLVILLVHRQMTIDYFVHHVAFIGAGFLTRINCMLPLNGSILLAMEASTPFLNYLLLFRNRGGGYRLSTGIAGSLFFVLFLILRIGFNTYGVVLLWANWRHAAPPWLPSWQLMAILIAITTGCLVQFFWLPGIVKSFSAAIMELFAPGGSAAISEDKASLTICAASEIQNVPGKLDAKNTD</sequence>
<feature type="transmembrane region" description="Helical" evidence="5">
    <location>
        <begin position="86"/>
        <end position="105"/>
    </location>
</feature>
<dbReference type="EMBL" id="HBEG01026573">
    <property type="protein sequence ID" value="CAD8362928.1"/>
    <property type="molecule type" value="Transcribed_RNA"/>
</dbReference>
<organism evidence="7">
    <name type="scientific">Pyrodinium bahamense</name>
    <dbReference type="NCBI Taxonomy" id="73915"/>
    <lineage>
        <taxon>Eukaryota</taxon>
        <taxon>Sar</taxon>
        <taxon>Alveolata</taxon>
        <taxon>Dinophyceae</taxon>
        <taxon>Gonyaulacales</taxon>
        <taxon>Pyrocystaceae</taxon>
        <taxon>Pyrodinium</taxon>
    </lineage>
</organism>
<evidence type="ECO:0000256" key="4">
    <source>
        <dbReference type="ARBA" id="ARBA00023136"/>
    </source>
</evidence>
<feature type="transmembrane region" description="Helical" evidence="5">
    <location>
        <begin position="223"/>
        <end position="250"/>
    </location>
</feature>
<feature type="transmembrane region" description="Helical" evidence="5">
    <location>
        <begin position="34"/>
        <end position="54"/>
    </location>
</feature>
<feature type="transmembrane region" description="Helical" evidence="5">
    <location>
        <begin position="190"/>
        <end position="211"/>
    </location>
</feature>
<comment type="subcellular location">
    <subcellularLocation>
        <location evidence="1">Membrane</location>
        <topology evidence="1">Multi-pass membrane protein</topology>
    </subcellularLocation>
</comment>
<evidence type="ECO:0000259" key="6">
    <source>
        <dbReference type="Pfam" id="PF03798"/>
    </source>
</evidence>
<dbReference type="GO" id="GO:0005783">
    <property type="term" value="C:endoplasmic reticulum"/>
    <property type="evidence" value="ECO:0007669"/>
    <property type="project" value="TreeGrafter"/>
</dbReference>
<dbReference type="AlphaFoldDB" id="A0A7S0AGE0"/>
<name>A0A7S0AGE0_9DINO</name>
<keyword evidence="3 5" id="KW-1133">Transmembrane helix</keyword>
<dbReference type="GO" id="GO:0016020">
    <property type="term" value="C:membrane"/>
    <property type="evidence" value="ECO:0007669"/>
    <property type="project" value="UniProtKB-SubCell"/>
</dbReference>
<keyword evidence="4 5" id="KW-0472">Membrane</keyword>
<feature type="domain" description="TLC" evidence="6">
    <location>
        <begin position="143"/>
        <end position="287"/>
    </location>
</feature>
<evidence type="ECO:0000256" key="3">
    <source>
        <dbReference type="ARBA" id="ARBA00022989"/>
    </source>
</evidence>
<gene>
    <name evidence="7" type="ORF">PBAH0796_LOCUS16126</name>
</gene>
<keyword evidence="2 5" id="KW-0812">Transmembrane</keyword>
<evidence type="ECO:0000256" key="1">
    <source>
        <dbReference type="ARBA" id="ARBA00004141"/>
    </source>
</evidence>
<dbReference type="GO" id="GO:0055088">
    <property type="term" value="P:lipid homeostasis"/>
    <property type="evidence" value="ECO:0007669"/>
    <property type="project" value="TreeGrafter"/>
</dbReference>
<feature type="transmembrane region" description="Helical" evidence="5">
    <location>
        <begin position="166"/>
        <end position="184"/>
    </location>
</feature>
<dbReference type="InterPro" id="IPR006634">
    <property type="entry name" value="TLC-dom"/>
</dbReference>
<evidence type="ECO:0000256" key="2">
    <source>
        <dbReference type="ARBA" id="ARBA00022692"/>
    </source>
</evidence>
<evidence type="ECO:0000256" key="5">
    <source>
        <dbReference type="SAM" id="Phobius"/>
    </source>
</evidence>
<feature type="transmembrane region" description="Helical" evidence="5">
    <location>
        <begin position="262"/>
        <end position="283"/>
    </location>
</feature>
<dbReference type="Pfam" id="PF03798">
    <property type="entry name" value="TRAM_LAG1_CLN8"/>
    <property type="match status" value="1"/>
</dbReference>